<protein>
    <submittedName>
        <fullName evidence="2">Uncharacterized protein</fullName>
    </submittedName>
</protein>
<organism evidence="2 3">
    <name type="scientific">Exidia glandulosa HHB12029</name>
    <dbReference type="NCBI Taxonomy" id="1314781"/>
    <lineage>
        <taxon>Eukaryota</taxon>
        <taxon>Fungi</taxon>
        <taxon>Dikarya</taxon>
        <taxon>Basidiomycota</taxon>
        <taxon>Agaricomycotina</taxon>
        <taxon>Agaricomycetes</taxon>
        <taxon>Auriculariales</taxon>
        <taxon>Exidiaceae</taxon>
        <taxon>Exidia</taxon>
    </lineage>
</organism>
<feature type="region of interest" description="Disordered" evidence="1">
    <location>
        <begin position="1"/>
        <end position="20"/>
    </location>
</feature>
<evidence type="ECO:0000256" key="1">
    <source>
        <dbReference type="SAM" id="MobiDB-lite"/>
    </source>
</evidence>
<feature type="region of interest" description="Disordered" evidence="1">
    <location>
        <begin position="105"/>
        <end position="133"/>
    </location>
</feature>
<dbReference type="AlphaFoldDB" id="A0A165F4G6"/>
<keyword evidence="3" id="KW-1185">Reference proteome</keyword>
<evidence type="ECO:0000313" key="2">
    <source>
        <dbReference type="EMBL" id="KZV88370.1"/>
    </source>
</evidence>
<dbReference type="InParanoid" id="A0A165F4G6"/>
<feature type="region of interest" description="Disordered" evidence="1">
    <location>
        <begin position="168"/>
        <end position="192"/>
    </location>
</feature>
<name>A0A165F4G6_EXIGL</name>
<sequence>MSHDGTPAVASDEQSVASPPLGSLSALVPYTGYYVPHSFPLYPHVPQPFYAPATPSAPPPPPYAGYWAPYPYPYPYPVVVPTPGPPMSPLSPYTVAIAPAYLAGGTGPAQPSPPRTVHRRDYSPLSPTPPTRHVPRFAVPAPSHGHDQLRARVQRTQPAPPRLQIDTTVHYTPTGCDSTESSQSRTQSGPMPGKTGLWAREGTLPNPHVGNKVWGRYRDGNGKWIRFVGEVDLCWVRLIESPEPIYTRWVRIKCRNPPLHEIDWLQAVDENRVGFVGRYALPSLKTVALLNSRIHRLDHAANPTAAL</sequence>
<dbReference type="EMBL" id="KV426101">
    <property type="protein sequence ID" value="KZV88370.1"/>
    <property type="molecule type" value="Genomic_DNA"/>
</dbReference>
<proteinExistence type="predicted"/>
<feature type="compositionally biased region" description="Polar residues" evidence="1">
    <location>
        <begin position="168"/>
        <end position="189"/>
    </location>
</feature>
<reference evidence="2 3" key="1">
    <citation type="journal article" date="2016" name="Mol. Biol. Evol.">
        <title>Comparative Genomics of Early-Diverging Mushroom-Forming Fungi Provides Insights into the Origins of Lignocellulose Decay Capabilities.</title>
        <authorList>
            <person name="Nagy L.G."/>
            <person name="Riley R."/>
            <person name="Tritt A."/>
            <person name="Adam C."/>
            <person name="Daum C."/>
            <person name="Floudas D."/>
            <person name="Sun H."/>
            <person name="Yadav J.S."/>
            <person name="Pangilinan J."/>
            <person name="Larsson K.H."/>
            <person name="Matsuura K."/>
            <person name="Barry K."/>
            <person name="Labutti K."/>
            <person name="Kuo R."/>
            <person name="Ohm R.A."/>
            <person name="Bhattacharya S.S."/>
            <person name="Shirouzu T."/>
            <person name="Yoshinaga Y."/>
            <person name="Martin F.M."/>
            <person name="Grigoriev I.V."/>
            <person name="Hibbett D.S."/>
        </authorList>
    </citation>
    <scope>NUCLEOTIDE SEQUENCE [LARGE SCALE GENOMIC DNA]</scope>
    <source>
        <strain evidence="2 3">HHB12029</strain>
    </source>
</reference>
<accession>A0A165F4G6</accession>
<gene>
    <name evidence="2" type="ORF">EXIGLDRAFT_722754</name>
</gene>
<evidence type="ECO:0000313" key="3">
    <source>
        <dbReference type="Proteomes" id="UP000077266"/>
    </source>
</evidence>
<dbReference type="Proteomes" id="UP000077266">
    <property type="component" value="Unassembled WGS sequence"/>
</dbReference>